<dbReference type="PANTHER" id="PTHR45640">
    <property type="entry name" value="HEAT SHOCK PROTEIN HSP-12.2-RELATED"/>
    <property type="match status" value="1"/>
</dbReference>
<protein>
    <recommendedName>
        <fullName evidence="5">SHSP domain-containing protein</fullName>
    </recommendedName>
</protein>
<proteinExistence type="inferred from homology"/>
<dbReference type="Proteomes" id="UP000821853">
    <property type="component" value="Chromosome 3"/>
</dbReference>
<feature type="domain" description="SHSP" evidence="5">
    <location>
        <begin position="94"/>
        <end position="197"/>
    </location>
</feature>
<dbReference type="OrthoDB" id="1431247at2759"/>
<dbReference type="PROSITE" id="PS01031">
    <property type="entry name" value="SHSP"/>
    <property type="match status" value="1"/>
</dbReference>
<dbReference type="GO" id="GO:0005737">
    <property type="term" value="C:cytoplasm"/>
    <property type="evidence" value="ECO:0007669"/>
    <property type="project" value="TreeGrafter"/>
</dbReference>
<evidence type="ECO:0000256" key="4">
    <source>
        <dbReference type="SAM" id="MobiDB-lite"/>
    </source>
</evidence>
<feature type="region of interest" description="Disordered" evidence="4">
    <location>
        <begin position="61"/>
        <end position="110"/>
    </location>
</feature>
<evidence type="ECO:0000256" key="2">
    <source>
        <dbReference type="PROSITE-ProRule" id="PRU00285"/>
    </source>
</evidence>
<dbReference type="GO" id="GO:0051082">
    <property type="term" value="F:unfolded protein binding"/>
    <property type="evidence" value="ECO:0007669"/>
    <property type="project" value="TreeGrafter"/>
</dbReference>
<evidence type="ECO:0000256" key="1">
    <source>
        <dbReference type="ARBA" id="ARBA00023016"/>
    </source>
</evidence>
<comment type="caution">
    <text evidence="6">The sequence shown here is derived from an EMBL/GenBank/DDBJ whole genome shotgun (WGS) entry which is preliminary data.</text>
</comment>
<evidence type="ECO:0000259" key="5">
    <source>
        <dbReference type="PROSITE" id="PS01031"/>
    </source>
</evidence>
<dbReference type="InterPro" id="IPR002068">
    <property type="entry name" value="A-crystallin/Hsp20_dom"/>
</dbReference>
<dbReference type="InterPro" id="IPR008978">
    <property type="entry name" value="HSP20-like_chaperone"/>
</dbReference>
<keyword evidence="1" id="KW-0346">Stress response</keyword>
<organism evidence="6 7">
    <name type="scientific">Haemaphysalis longicornis</name>
    <name type="common">Bush tick</name>
    <dbReference type="NCBI Taxonomy" id="44386"/>
    <lineage>
        <taxon>Eukaryota</taxon>
        <taxon>Metazoa</taxon>
        <taxon>Ecdysozoa</taxon>
        <taxon>Arthropoda</taxon>
        <taxon>Chelicerata</taxon>
        <taxon>Arachnida</taxon>
        <taxon>Acari</taxon>
        <taxon>Parasitiformes</taxon>
        <taxon>Ixodida</taxon>
        <taxon>Ixodoidea</taxon>
        <taxon>Ixodidae</taxon>
        <taxon>Haemaphysalinae</taxon>
        <taxon>Haemaphysalis</taxon>
    </lineage>
</organism>
<dbReference type="PANTHER" id="PTHR45640:SF13">
    <property type="entry name" value="HEAT SHOCK PROTEIN 22-RELATED"/>
    <property type="match status" value="1"/>
</dbReference>
<accession>A0A9J6G7A7</accession>
<dbReference type="OMA" id="EYTHRFT"/>
<name>A0A9J6G7A7_HAELO</name>
<dbReference type="CDD" id="cd06526">
    <property type="entry name" value="metazoan_ACD"/>
    <property type="match status" value="1"/>
</dbReference>
<dbReference type="EMBL" id="JABSTR010000005">
    <property type="protein sequence ID" value="KAH9370585.1"/>
    <property type="molecule type" value="Genomic_DNA"/>
</dbReference>
<sequence>MLLFPVAPNYADVFNFVEANPWLANSLPLAASFFEHVLAEQFLPPTAQGCFGEAPCCEREPTADGGHLSSRRAATGDDVVPESSASEGDDPCPTTAVASAAGGEDQSAPSEFSRTFDLAGFIPEEITVKTVGNFVEVHAGHLERPSEGVERDYVRREYTRRFALPEDVSPESVSSVWNKDGTLVVRARRDASARMTE</sequence>
<dbReference type="Gene3D" id="2.60.40.790">
    <property type="match status" value="1"/>
</dbReference>
<dbReference type="GO" id="GO:0005634">
    <property type="term" value="C:nucleus"/>
    <property type="evidence" value="ECO:0007669"/>
    <property type="project" value="TreeGrafter"/>
</dbReference>
<evidence type="ECO:0000256" key="3">
    <source>
        <dbReference type="RuleBase" id="RU003616"/>
    </source>
</evidence>
<dbReference type="GO" id="GO:0042026">
    <property type="term" value="P:protein refolding"/>
    <property type="evidence" value="ECO:0007669"/>
    <property type="project" value="TreeGrafter"/>
</dbReference>
<comment type="similarity">
    <text evidence="2 3">Belongs to the small heat shock protein (HSP20) family.</text>
</comment>
<keyword evidence="7" id="KW-1185">Reference proteome</keyword>
<evidence type="ECO:0000313" key="6">
    <source>
        <dbReference type="EMBL" id="KAH9370585.1"/>
    </source>
</evidence>
<dbReference type="VEuPathDB" id="VectorBase:HLOH_061709"/>
<dbReference type="GO" id="GO:0009408">
    <property type="term" value="P:response to heat"/>
    <property type="evidence" value="ECO:0007669"/>
    <property type="project" value="TreeGrafter"/>
</dbReference>
<evidence type="ECO:0000313" key="7">
    <source>
        <dbReference type="Proteomes" id="UP000821853"/>
    </source>
</evidence>
<dbReference type="InterPro" id="IPR001436">
    <property type="entry name" value="Alpha-crystallin/sHSP_animal"/>
</dbReference>
<reference evidence="6 7" key="1">
    <citation type="journal article" date="2020" name="Cell">
        <title>Large-Scale Comparative Analyses of Tick Genomes Elucidate Their Genetic Diversity and Vector Capacities.</title>
        <authorList>
            <consortium name="Tick Genome and Microbiome Consortium (TIGMIC)"/>
            <person name="Jia N."/>
            <person name="Wang J."/>
            <person name="Shi W."/>
            <person name="Du L."/>
            <person name="Sun Y."/>
            <person name="Zhan W."/>
            <person name="Jiang J.F."/>
            <person name="Wang Q."/>
            <person name="Zhang B."/>
            <person name="Ji P."/>
            <person name="Bell-Sakyi L."/>
            <person name="Cui X.M."/>
            <person name="Yuan T.T."/>
            <person name="Jiang B.G."/>
            <person name="Yang W.F."/>
            <person name="Lam T.T."/>
            <person name="Chang Q.C."/>
            <person name="Ding S.J."/>
            <person name="Wang X.J."/>
            <person name="Zhu J.G."/>
            <person name="Ruan X.D."/>
            <person name="Zhao L."/>
            <person name="Wei J.T."/>
            <person name="Ye R.Z."/>
            <person name="Que T.C."/>
            <person name="Du C.H."/>
            <person name="Zhou Y.H."/>
            <person name="Cheng J.X."/>
            <person name="Dai P.F."/>
            <person name="Guo W.B."/>
            <person name="Han X.H."/>
            <person name="Huang E.J."/>
            <person name="Li L.F."/>
            <person name="Wei W."/>
            <person name="Gao Y.C."/>
            <person name="Liu J.Z."/>
            <person name="Shao H.Z."/>
            <person name="Wang X."/>
            <person name="Wang C.C."/>
            <person name="Yang T.C."/>
            <person name="Huo Q.B."/>
            <person name="Li W."/>
            <person name="Chen H.Y."/>
            <person name="Chen S.E."/>
            <person name="Zhou L.G."/>
            <person name="Ni X.B."/>
            <person name="Tian J.H."/>
            <person name="Sheng Y."/>
            <person name="Liu T."/>
            <person name="Pan Y.S."/>
            <person name="Xia L.Y."/>
            <person name="Li J."/>
            <person name="Zhao F."/>
            <person name="Cao W.C."/>
        </authorList>
    </citation>
    <scope>NUCLEOTIDE SEQUENCE [LARGE SCALE GENOMIC DNA]</scope>
    <source>
        <strain evidence="6">HaeL-2018</strain>
    </source>
</reference>
<gene>
    <name evidence="6" type="ORF">HPB48_002484</name>
</gene>
<dbReference type="SUPFAM" id="SSF49764">
    <property type="entry name" value="HSP20-like chaperones"/>
    <property type="match status" value="1"/>
</dbReference>
<dbReference type="Pfam" id="PF00011">
    <property type="entry name" value="HSP20"/>
    <property type="match status" value="1"/>
</dbReference>
<dbReference type="AlphaFoldDB" id="A0A9J6G7A7"/>